<feature type="region of interest" description="Disordered" evidence="1">
    <location>
        <begin position="695"/>
        <end position="717"/>
    </location>
</feature>
<protein>
    <submittedName>
        <fullName evidence="2">Uncharacterized protein</fullName>
    </submittedName>
</protein>
<dbReference type="Proteomes" id="UP001597115">
    <property type="component" value="Unassembled WGS sequence"/>
</dbReference>
<proteinExistence type="predicted"/>
<gene>
    <name evidence="2" type="ORF">ACFSCW_11615</name>
</gene>
<sequence length="717" mass="76448">MLEPKSAGGPDLKTLGNLRGKFRALILQNPNYFGNVEGSQFEAVFPLKANTTYENLGCVGYQPQTERLEAVVYVNQPSGYGGGLCGAGTVEYVRFYASFDNGGSWTDLGLGAFNAWDIPQGTEGRKRLEYAVTLRHSFNRRICLFPQIVLIRAILSWNAVPPPNTPNHIPVWGDIHNTHILVEPRRFWFLKDVLKAGELQLKPDIAAVVSEKAEVQVESKTLSLAELTQLYKGQDVPVKRFAHPQLAAFQKSAGLTASLMQPNAGNFLQAAGLDLQGIDFADLFNIGDGNTTFETLECIGYDPNDDSLVGVIRLHRPSGFSGGPCTNGSQEHVTFWADLDGNGSFETCLGTASVRVYDIRDIPRDGLEMAVHLPANLLRHRIPCNKGPRIIPIRAILSWATPIPCATPNATPVWGNRLETLVHVLPGGNIDGLEPLLSSVGGIPVGDIDSNGFAQNAVAVTTGAYFNDAPFGGRINLAGKIVNGTPGTLYRIMIRSHGVGSFVPLSLEPNGITLTVVTPGPVTTATTIHADAQGYYAYQDFSSNHYVEGNILGVWQTGAAEHGKTYDLRVDIKDPGNPAVDIQSNVVVVEVDNVAPTLTLDFTSLAGDCAHFGEGSVFTGNFSATDPHFGGFSFQILPSGPANGVLPTPASGSSVHLGGTIADPGISSAFTLDTNGMEPCGYALILHASDRTNVNSGQTHNSSEDAVGFCLGSPPEG</sequence>
<comment type="caution">
    <text evidence="2">The sequence shown here is derived from an EMBL/GenBank/DDBJ whole genome shotgun (WGS) entry which is preliminary data.</text>
</comment>
<dbReference type="RefSeq" id="WP_380889348.1">
    <property type="nucleotide sequence ID" value="NZ_JBHUDY010000001.1"/>
</dbReference>
<reference evidence="3" key="1">
    <citation type="journal article" date="2019" name="Int. J. Syst. Evol. Microbiol.">
        <title>The Global Catalogue of Microorganisms (GCM) 10K type strain sequencing project: providing services to taxonomists for standard genome sequencing and annotation.</title>
        <authorList>
            <consortium name="The Broad Institute Genomics Platform"/>
            <consortium name="The Broad Institute Genome Sequencing Center for Infectious Disease"/>
            <person name="Wu L."/>
            <person name="Ma J."/>
        </authorList>
    </citation>
    <scope>NUCLEOTIDE SEQUENCE [LARGE SCALE GENOMIC DNA]</scope>
    <source>
        <strain evidence="3">CGMCC 1.16275</strain>
    </source>
</reference>
<evidence type="ECO:0000313" key="3">
    <source>
        <dbReference type="Proteomes" id="UP001597115"/>
    </source>
</evidence>
<organism evidence="2 3">
    <name type="scientific">Sphingomonas tabacisoli</name>
    <dbReference type="NCBI Taxonomy" id="2249466"/>
    <lineage>
        <taxon>Bacteria</taxon>
        <taxon>Pseudomonadati</taxon>
        <taxon>Pseudomonadota</taxon>
        <taxon>Alphaproteobacteria</taxon>
        <taxon>Sphingomonadales</taxon>
        <taxon>Sphingomonadaceae</taxon>
        <taxon>Sphingomonas</taxon>
    </lineage>
</organism>
<evidence type="ECO:0000256" key="1">
    <source>
        <dbReference type="SAM" id="MobiDB-lite"/>
    </source>
</evidence>
<accession>A0ABW4I3R3</accession>
<evidence type="ECO:0000313" key="2">
    <source>
        <dbReference type="EMBL" id="MFD1612448.1"/>
    </source>
</evidence>
<name>A0ABW4I3R3_9SPHN</name>
<keyword evidence="3" id="KW-1185">Reference proteome</keyword>
<dbReference type="EMBL" id="JBHUDY010000001">
    <property type="protein sequence ID" value="MFD1612448.1"/>
    <property type="molecule type" value="Genomic_DNA"/>
</dbReference>